<proteinExistence type="inferred from homology"/>
<dbReference type="PRINTS" id="PR00081">
    <property type="entry name" value="GDHRDH"/>
</dbReference>
<dbReference type="GO" id="GO:0016491">
    <property type="term" value="F:oxidoreductase activity"/>
    <property type="evidence" value="ECO:0007669"/>
    <property type="project" value="UniProtKB-KW"/>
</dbReference>
<dbReference type="EMBL" id="FOHA01000006">
    <property type="protein sequence ID" value="SER79227.1"/>
    <property type="molecule type" value="Genomic_DNA"/>
</dbReference>
<dbReference type="InterPro" id="IPR036291">
    <property type="entry name" value="NAD(P)-bd_dom_sf"/>
</dbReference>
<dbReference type="OrthoDB" id="9793345at2"/>
<keyword evidence="2" id="KW-0560">Oxidoreductase</keyword>
<dbReference type="Gene3D" id="3.40.50.720">
    <property type="entry name" value="NAD(P)-binding Rossmann-like Domain"/>
    <property type="match status" value="1"/>
</dbReference>
<dbReference type="CDD" id="cd05233">
    <property type="entry name" value="SDR_c"/>
    <property type="match status" value="1"/>
</dbReference>
<dbReference type="SUPFAM" id="SSF51735">
    <property type="entry name" value="NAD(P)-binding Rossmann-fold domains"/>
    <property type="match status" value="1"/>
</dbReference>
<evidence type="ECO:0000256" key="3">
    <source>
        <dbReference type="RuleBase" id="RU000363"/>
    </source>
</evidence>
<accession>A0A1H9S2K5</accession>
<evidence type="ECO:0008006" key="6">
    <source>
        <dbReference type="Google" id="ProtNLM"/>
    </source>
</evidence>
<name>A0A1H9S2K5_9LACT</name>
<evidence type="ECO:0000256" key="2">
    <source>
        <dbReference type="ARBA" id="ARBA00023002"/>
    </source>
</evidence>
<dbReference type="STRING" id="142588.SAMN04488559_10663"/>
<dbReference type="PANTHER" id="PTHR42901:SF1">
    <property type="entry name" value="ALCOHOL DEHYDROGENASE"/>
    <property type="match status" value="1"/>
</dbReference>
<dbReference type="RefSeq" id="WP_092651526.1">
    <property type="nucleotide sequence ID" value="NZ_FOHA01000006.1"/>
</dbReference>
<dbReference type="Pfam" id="PF00106">
    <property type="entry name" value="adh_short"/>
    <property type="match status" value="1"/>
</dbReference>
<evidence type="ECO:0000256" key="1">
    <source>
        <dbReference type="ARBA" id="ARBA00006484"/>
    </source>
</evidence>
<dbReference type="PANTHER" id="PTHR42901">
    <property type="entry name" value="ALCOHOL DEHYDROGENASE"/>
    <property type="match status" value="1"/>
</dbReference>
<dbReference type="InterPro" id="IPR002347">
    <property type="entry name" value="SDR_fam"/>
</dbReference>
<dbReference type="PIRSF" id="PIRSF000126">
    <property type="entry name" value="11-beta-HSD1"/>
    <property type="match status" value="1"/>
</dbReference>
<comment type="similarity">
    <text evidence="1 3">Belongs to the short-chain dehydrogenases/reductases (SDR) family.</text>
</comment>
<dbReference type="Proteomes" id="UP000198948">
    <property type="component" value="Unassembled WGS sequence"/>
</dbReference>
<reference evidence="4 5" key="1">
    <citation type="submission" date="2016-10" db="EMBL/GenBank/DDBJ databases">
        <authorList>
            <person name="de Groot N.N."/>
        </authorList>
    </citation>
    <scope>NUCLEOTIDE SEQUENCE [LARGE SCALE GENOMIC DNA]</scope>
    <source>
        <strain evidence="4 5">DSM 13760</strain>
    </source>
</reference>
<sequence length="247" mass="27392">MEYVLITGASSGIGFELAKVFARNNYGLVLVSSNQDKLDLAANEIKKMSQVPIHSYAIDLSIIGQAKYLYEIIKNEALDISILINNAGYGLVGATEEIDFIQDEKMMVLNMISLVELTKYLIADMYRKNKGNILNISSTGAFQPGPYTSTYFASKSFVLSYTRAVRYEAKEKGVLVSTLCPGATRTNFFQREGMATPPLSMSAEKVAHYAYKKLLKGKEVIVPGLFNKAQRFVPVKLKMKIVASIKK</sequence>
<dbReference type="AlphaFoldDB" id="A0A1H9S2K5"/>
<protein>
    <recommendedName>
        <fullName evidence="6">Short-chain dehydrogenase</fullName>
    </recommendedName>
</protein>
<evidence type="ECO:0000313" key="5">
    <source>
        <dbReference type="Proteomes" id="UP000198948"/>
    </source>
</evidence>
<evidence type="ECO:0000313" key="4">
    <source>
        <dbReference type="EMBL" id="SER79227.1"/>
    </source>
</evidence>
<keyword evidence="5" id="KW-1185">Reference proteome</keyword>
<gene>
    <name evidence="4" type="ORF">SAMN04488559_10663</name>
</gene>
<dbReference type="PRINTS" id="PR00080">
    <property type="entry name" value="SDRFAMILY"/>
</dbReference>
<organism evidence="4 5">
    <name type="scientific">Isobaculum melis</name>
    <dbReference type="NCBI Taxonomy" id="142588"/>
    <lineage>
        <taxon>Bacteria</taxon>
        <taxon>Bacillati</taxon>
        <taxon>Bacillota</taxon>
        <taxon>Bacilli</taxon>
        <taxon>Lactobacillales</taxon>
        <taxon>Carnobacteriaceae</taxon>
        <taxon>Isobaculum</taxon>
    </lineage>
</organism>